<dbReference type="EMBL" id="JABEPQ010000005">
    <property type="protein sequence ID" value="NNM47876.1"/>
    <property type="molecule type" value="Genomic_DNA"/>
</dbReference>
<dbReference type="RefSeq" id="WP_171245002.1">
    <property type="nucleotide sequence ID" value="NZ_JABEPQ010000005.1"/>
</dbReference>
<sequence>MSTQQPGSSGVEATEDQGVRQYRYLLATAPLDALVAAHEEALAALTPDRRAAVLDAVQRGLVAGQRLAPDDLPAVSRLLVRGEKRSPGDFRRACDPTTLVALAGAVVASEAAFGLFGGYAAWDGEDATPTDAGVDHGGEPGNASDPAGAAWALAHSHTMSQQPWGGGGF</sequence>
<organism evidence="2 3">
    <name type="scientific">Knoellia koreensis</name>
    <dbReference type="NCBI Taxonomy" id="2730921"/>
    <lineage>
        <taxon>Bacteria</taxon>
        <taxon>Bacillati</taxon>
        <taxon>Actinomycetota</taxon>
        <taxon>Actinomycetes</taxon>
        <taxon>Micrococcales</taxon>
        <taxon>Intrasporangiaceae</taxon>
        <taxon>Knoellia</taxon>
    </lineage>
</organism>
<evidence type="ECO:0000313" key="2">
    <source>
        <dbReference type="EMBL" id="NNM47876.1"/>
    </source>
</evidence>
<accession>A0A849HDS0</accession>
<dbReference type="Proteomes" id="UP000588586">
    <property type="component" value="Unassembled WGS sequence"/>
</dbReference>
<reference evidence="2 3" key="1">
    <citation type="submission" date="2020-04" db="EMBL/GenBank/DDBJ databases">
        <title>Knoellia sp. isolate from air conditioner.</title>
        <authorList>
            <person name="Chea S."/>
            <person name="Kim D.-U."/>
        </authorList>
    </citation>
    <scope>NUCLEOTIDE SEQUENCE [LARGE SCALE GENOMIC DNA]</scope>
    <source>
        <strain evidence="2 3">DB2414S</strain>
    </source>
</reference>
<proteinExistence type="predicted"/>
<keyword evidence="3" id="KW-1185">Reference proteome</keyword>
<gene>
    <name evidence="2" type="ORF">HJG52_17970</name>
</gene>
<dbReference type="AlphaFoldDB" id="A0A849HDS0"/>
<protein>
    <submittedName>
        <fullName evidence="2">Uncharacterized protein</fullName>
    </submittedName>
</protein>
<feature type="region of interest" description="Disordered" evidence="1">
    <location>
        <begin position="127"/>
        <end position="147"/>
    </location>
</feature>
<evidence type="ECO:0000256" key="1">
    <source>
        <dbReference type="SAM" id="MobiDB-lite"/>
    </source>
</evidence>
<comment type="caution">
    <text evidence="2">The sequence shown here is derived from an EMBL/GenBank/DDBJ whole genome shotgun (WGS) entry which is preliminary data.</text>
</comment>
<name>A0A849HDS0_9MICO</name>
<evidence type="ECO:0000313" key="3">
    <source>
        <dbReference type="Proteomes" id="UP000588586"/>
    </source>
</evidence>